<reference evidence="1" key="1">
    <citation type="journal article" date="2014" name="Front. Microbiol.">
        <title>High frequency of phylogenetically diverse reductive dehalogenase-homologous genes in deep subseafloor sedimentary metagenomes.</title>
        <authorList>
            <person name="Kawai M."/>
            <person name="Futagami T."/>
            <person name="Toyoda A."/>
            <person name="Takaki Y."/>
            <person name="Nishi S."/>
            <person name="Hori S."/>
            <person name="Arai W."/>
            <person name="Tsubouchi T."/>
            <person name="Morono Y."/>
            <person name="Uchiyama I."/>
            <person name="Ito T."/>
            <person name="Fujiyama A."/>
            <person name="Inagaki F."/>
            <person name="Takami H."/>
        </authorList>
    </citation>
    <scope>NUCLEOTIDE SEQUENCE</scope>
    <source>
        <strain evidence="1">Expedition CK06-06</strain>
    </source>
</reference>
<feature type="non-terminal residue" evidence="1">
    <location>
        <position position="1"/>
    </location>
</feature>
<comment type="caution">
    <text evidence="1">The sequence shown here is derived from an EMBL/GenBank/DDBJ whole genome shotgun (WGS) entry which is preliminary data.</text>
</comment>
<proteinExistence type="predicted"/>
<organism evidence="1">
    <name type="scientific">marine sediment metagenome</name>
    <dbReference type="NCBI Taxonomy" id="412755"/>
    <lineage>
        <taxon>unclassified sequences</taxon>
        <taxon>metagenomes</taxon>
        <taxon>ecological metagenomes</taxon>
    </lineage>
</organism>
<dbReference type="EMBL" id="BARW01007074">
    <property type="protein sequence ID" value="GAI84373.1"/>
    <property type="molecule type" value="Genomic_DNA"/>
</dbReference>
<gene>
    <name evidence="1" type="ORF">S12H4_14808</name>
</gene>
<evidence type="ECO:0000313" key="1">
    <source>
        <dbReference type="EMBL" id="GAI84373.1"/>
    </source>
</evidence>
<protein>
    <submittedName>
        <fullName evidence="1">Uncharacterized protein</fullName>
    </submittedName>
</protein>
<dbReference type="AlphaFoldDB" id="X1RUM2"/>
<name>X1RUM2_9ZZZZ</name>
<sequence length="125" mass="13938">RHPFIAEFLQDNLREKTPLKKLTGQGLTPQEKLVYKIALDMEKEPIEEMLKRVVAHGGGKLHSYTDRGDSYTIRFSVAGETVSATVKKDLQIISAGFCLSGQDNKFDLASITSVVREGQGTLHYE</sequence>
<accession>X1RUM2</accession>